<keyword evidence="3" id="KW-0067">ATP-binding</keyword>
<gene>
    <name evidence="3" type="ORF">QEZ40_001233</name>
</gene>
<name>A0ABT7GUT3_9ACTN</name>
<dbReference type="InterPro" id="IPR003594">
    <property type="entry name" value="HATPase_dom"/>
</dbReference>
<evidence type="ECO:0000313" key="4">
    <source>
        <dbReference type="Proteomes" id="UP001223390"/>
    </source>
</evidence>
<dbReference type="PANTHER" id="PTHR35526">
    <property type="entry name" value="ANTI-SIGMA-F FACTOR RSBW-RELATED"/>
    <property type="match status" value="1"/>
</dbReference>
<dbReference type="InterPro" id="IPR050267">
    <property type="entry name" value="Anti-sigma-factor_SerPK"/>
</dbReference>
<keyword evidence="1" id="KW-0808">Transferase</keyword>
<dbReference type="Proteomes" id="UP001223390">
    <property type="component" value="Unassembled WGS sequence"/>
</dbReference>
<sequence length="147" mass="15387">MNTSALLHIGPGPAEGLTYRMVAPSRAEAVKVARDWVVAVLRSAECGAEVGERARLCVSEVVTNAHRHTDSPEIAVEVALLGGRVTVYVYDCAPERWPDEGTRGVMATHGRGLALVAATADDWAAVAQGDCVKVVWFGFAVAAAGTG</sequence>
<dbReference type="Gene3D" id="3.30.565.10">
    <property type="entry name" value="Histidine kinase-like ATPase, C-terminal domain"/>
    <property type="match status" value="1"/>
</dbReference>
<dbReference type="PANTHER" id="PTHR35526:SF3">
    <property type="entry name" value="ANTI-SIGMA-F FACTOR RSBW"/>
    <property type="match status" value="1"/>
</dbReference>
<proteinExistence type="predicted"/>
<organism evidence="3 4">
    <name type="scientific">Streptomyces katrae</name>
    <dbReference type="NCBI Taxonomy" id="68223"/>
    <lineage>
        <taxon>Bacteria</taxon>
        <taxon>Bacillati</taxon>
        <taxon>Actinomycetota</taxon>
        <taxon>Actinomycetes</taxon>
        <taxon>Kitasatosporales</taxon>
        <taxon>Streptomycetaceae</taxon>
        <taxon>Streptomyces</taxon>
    </lineage>
</organism>
<dbReference type="GO" id="GO:0005524">
    <property type="term" value="F:ATP binding"/>
    <property type="evidence" value="ECO:0007669"/>
    <property type="project" value="UniProtKB-KW"/>
</dbReference>
<keyword evidence="4" id="KW-1185">Reference proteome</keyword>
<evidence type="ECO:0000313" key="3">
    <source>
        <dbReference type="EMBL" id="MDK9496650.1"/>
    </source>
</evidence>
<dbReference type="CDD" id="cd16936">
    <property type="entry name" value="HATPase_RsbW-like"/>
    <property type="match status" value="1"/>
</dbReference>
<dbReference type="Pfam" id="PF13581">
    <property type="entry name" value="HATPase_c_2"/>
    <property type="match status" value="1"/>
</dbReference>
<evidence type="ECO:0000256" key="1">
    <source>
        <dbReference type="ARBA" id="ARBA00022527"/>
    </source>
</evidence>
<keyword evidence="3" id="KW-0547">Nucleotide-binding</keyword>
<reference evidence="3 4" key="1">
    <citation type="submission" date="2023-05" db="EMBL/GenBank/DDBJ databases">
        <title>Sequencing and Assembly of Streptomyces sp. NP73.</title>
        <authorList>
            <person name="Konwar A.N."/>
            <person name="Saikia K."/>
            <person name="Thakur D."/>
        </authorList>
    </citation>
    <scope>NUCLEOTIDE SEQUENCE [LARGE SCALE GENOMIC DNA]</scope>
    <source>
        <strain evidence="3 4">NP73</strain>
    </source>
</reference>
<protein>
    <submittedName>
        <fullName evidence="3">ATP-binding protein</fullName>
    </submittedName>
</protein>
<dbReference type="RefSeq" id="WP_285342215.1">
    <property type="nucleotide sequence ID" value="NZ_JASITI010000013.1"/>
</dbReference>
<dbReference type="InterPro" id="IPR036890">
    <property type="entry name" value="HATPase_C_sf"/>
</dbReference>
<evidence type="ECO:0000259" key="2">
    <source>
        <dbReference type="Pfam" id="PF13581"/>
    </source>
</evidence>
<comment type="caution">
    <text evidence="3">The sequence shown here is derived from an EMBL/GenBank/DDBJ whole genome shotgun (WGS) entry which is preliminary data.</text>
</comment>
<keyword evidence="1" id="KW-0418">Kinase</keyword>
<accession>A0ABT7GUT3</accession>
<keyword evidence="1" id="KW-0723">Serine/threonine-protein kinase</keyword>
<dbReference type="SUPFAM" id="SSF55874">
    <property type="entry name" value="ATPase domain of HSP90 chaperone/DNA topoisomerase II/histidine kinase"/>
    <property type="match status" value="1"/>
</dbReference>
<feature type="domain" description="Histidine kinase/HSP90-like ATPase" evidence="2">
    <location>
        <begin position="24"/>
        <end position="136"/>
    </location>
</feature>
<dbReference type="EMBL" id="JASITI010000013">
    <property type="protein sequence ID" value="MDK9496650.1"/>
    <property type="molecule type" value="Genomic_DNA"/>
</dbReference>